<protein>
    <submittedName>
        <fullName evidence="1">Uncharacterized protein</fullName>
    </submittedName>
</protein>
<dbReference type="EMBL" id="AFQE01000025">
    <property type="protein sequence ID" value="EGQ78016.1"/>
    <property type="molecule type" value="Genomic_DNA"/>
</dbReference>
<sequence>MAQSDGIAALHRLLGSRLRLAKDKRSSETKKQVSDDLCFLEDYCAPNFNTIGNQENMPAQLVFKFQKTTLSE</sequence>
<organism evidence="1 2">
    <name type="scientific">Neisseria macacae ATCC 33926</name>
    <dbReference type="NCBI Taxonomy" id="997348"/>
    <lineage>
        <taxon>Bacteria</taxon>
        <taxon>Pseudomonadati</taxon>
        <taxon>Pseudomonadota</taxon>
        <taxon>Betaproteobacteria</taxon>
        <taxon>Neisseriales</taxon>
        <taxon>Neisseriaceae</taxon>
        <taxon>Neisseria</taxon>
    </lineage>
</organism>
<dbReference type="AlphaFoldDB" id="A0AA36UL33"/>
<evidence type="ECO:0000313" key="2">
    <source>
        <dbReference type="Proteomes" id="UP000004982"/>
    </source>
</evidence>
<evidence type="ECO:0000313" key="1">
    <source>
        <dbReference type="EMBL" id="EGQ78016.1"/>
    </source>
</evidence>
<name>A0AA36UL33_9NEIS</name>
<accession>A0AA36UL33</accession>
<proteinExistence type="predicted"/>
<reference evidence="1 2" key="1">
    <citation type="submission" date="2011-05" db="EMBL/GenBank/DDBJ databases">
        <authorList>
            <person name="Muzny D."/>
            <person name="Qin X."/>
            <person name="Deng J."/>
            <person name="Jiang H."/>
            <person name="Liu Y."/>
            <person name="Qu J."/>
            <person name="Song X.-Z."/>
            <person name="Zhang L."/>
            <person name="Thornton R."/>
            <person name="Coyle M."/>
            <person name="Francisco L."/>
            <person name="Jackson L."/>
            <person name="Javaid M."/>
            <person name="Korchina V."/>
            <person name="Kovar C."/>
            <person name="Mata R."/>
            <person name="Mathew T."/>
            <person name="Ngo R."/>
            <person name="Nguyen L."/>
            <person name="Nguyen N."/>
            <person name="Okwuonu G."/>
            <person name="Ongeri F."/>
            <person name="Pham C."/>
            <person name="Simmons D."/>
            <person name="Wilczek-Boney K."/>
            <person name="Hale W."/>
            <person name="Jakkamsetti A."/>
            <person name="Pham P."/>
            <person name="Ruth R."/>
            <person name="San Lucas F."/>
            <person name="Warren J."/>
            <person name="Zhang J."/>
            <person name="Zhao Z."/>
            <person name="Zhou C."/>
            <person name="Zhu D."/>
            <person name="Lee S."/>
            <person name="Bess C."/>
            <person name="Blankenburg K."/>
            <person name="Forbes L."/>
            <person name="Fu Q."/>
            <person name="Gubbala S."/>
            <person name="Hirani K."/>
            <person name="Jayaseelan J.C."/>
            <person name="Lara F."/>
            <person name="Munidasa M."/>
            <person name="Palculict T."/>
            <person name="Patil S."/>
            <person name="Pu L.-L."/>
            <person name="Saada N."/>
            <person name="Tang L."/>
            <person name="Weissenberger G."/>
            <person name="Zhu Y."/>
            <person name="Hemphill L."/>
            <person name="Shang Y."/>
            <person name="Youmans B."/>
            <person name="Ayvaz T."/>
            <person name="Ross M."/>
            <person name="Santibanez J."/>
            <person name="Aqrawi P."/>
            <person name="Gross S."/>
            <person name="Joshi V."/>
            <person name="Fowler G."/>
            <person name="Nazareth L."/>
            <person name="Reid J."/>
            <person name="Worley K."/>
            <person name="Petrosino J."/>
            <person name="Highlander S."/>
            <person name="Gibbs R."/>
        </authorList>
    </citation>
    <scope>NUCLEOTIDE SEQUENCE [LARGE SCALE GENOMIC DNA]</scope>
    <source>
        <strain evidence="1 2">ATCC 33926</strain>
    </source>
</reference>
<comment type="caution">
    <text evidence="1">The sequence shown here is derived from an EMBL/GenBank/DDBJ whole genome shotgun (WGS) entry which is preliminary data.</text>
</comment>
<dbReference type="Proteomes" id="UP000004982">
    <property type="component" value="Unassembled WGS sequence"/>
</dbReference>
<gene>
    <name evidence="1" type="ORF">HMPREF9418_0505</name>
</gene>